<proteinExistence type="predicted"/>
<name>A0A095C431_SCHHA</name>
<protein>
    <submittedName>
        <fullName evidence="1">Uncharacterized protein</fullName>
    </submittedName>
</protein>
<dbReference type="EMBL" id="KL250787">
    <property type="protein sequence ID" value="KGB36563.1"/>
    <property type="molecule type" value="Genomic_DNA"/>
</dbReference>
<evidence type="ECO:0000313" key="1">
    <source>
        <dbReference type="EMBL" id="KGB36563.1"/>
    </source>
</evidence>
<dbReference type="AlphaFoldDB" id="A0A095C431"/>
<gene>
    <name evidence="1" type="ORF">MS3_04864</name>
</gene>
<organism evidence="1">
    <name type="scientific">Schistosoma haematobium</name>
    <name type="common">Blood fluke</name>
    <dbReference type="NCBI Taxonomy" id="6185"/>
    <lineage>
        <taxon>Eukaryota</taxon>
        <taxon>Metazoa</taxon>
        <taxon>Spiralia</taxon>
        <taxon>Lophotrochozoa</taxon>
        <taxon>Platyhelminthes</taxon>
        <taxon>Trematoda</taxon>
        <taxon>Digenea</taxon>
        <taxon>Strigeidida</taxon>
        <taxon>Schistosomatoidea</taxon>
        <taxon>Schistosomatidae</taxon>
        <taxon>Schistosoma</taxon>
    </lineage>
</organism>
<reference evidence="1" key="1">
    <citation type="journal article" date="2012" name="Nat. Genet.">
        <title>Whole-genome sequence of Schistosoma haematobium.</title>
        <authorList>
            <person name="Young N.D."/>
            <person name="Jex A.R."/>
            <person name="Li B."/>
            <person name="Liu S."/>
            <person name="Yang L."/>
            <person name="Xiong Z."/>
            <person name="Li Y."/>
            <person name="Cantacessi C."/>
            <person name="Hall R.S."/>
            <person name="Xu X."/>
            <person name="Chen F."/>
            <person name="Wu X."/>
            <person name="Zerlotini A."/>
            <person name="Oliveira G."/>
            <person name="Hofmann A."/>
            <person name="Zhang G."/>
            <person name="Fang X."/>
            <person name="Kang Y."/>
            <person name="Campbell B.E."/>
            <person name="Loukas A."/>
            <person name="Ranganathan S."/>
            <person name="Rollinson D."/>
            <person name="Rinaldi G."/>
            <person name="Brindley P.J."/>
            <person name="Yang H."/>
            <person name="Wang J."/>
            <person name="Wang J."/>
            <person name="Gasser R.B."/>
        </authorList>
    </citation>
    <scope>NUCLEOTIDE SEQUENCE [LARGE SCALE GENOMIC DNA]</scope>
</reference>
<sequence>MLRKITINIQVSKSEANEDIMKLVLRAFNGPQIPKLENLIQILSSEKWLHNYKLTFNNTGIQNEEHLRCPTTSSFVGIFELLKNISEKM</sequence>
<accession>A0A095C431</accession>